<dbReference type="Proteomes" id="UP000199169">
    <property type="component" value="Unassembled WGS sequence"/>
</dbReference>
<protein>
    <submittedName>
        <fullName evidence="1">Uncharacterized protein</fullName>
    </submittedName>
</protein>
<proteinExistence type="predicted"/>
<dbReference type="RefSeq" id="WP_186406152.1">
    <property type="nucleotide sequence ID" value="NZ_FLQX01000090.1"/>
</dbReference>
<dbReference type="EMBL" id="FLQX01000090">
    <property type="protein sequence ID" value="SBT04742.1"/>
    <property type="molecule type" value="Genomic_DNA"/>
</dbReference>
<sequence>MFIGVAAYKGKHFAGEHEAILDRAVWEQVQAMLGRGEPEQRAR</sequence>
<name>A0A1A8XK18_9PROT</name>
<evidence type="ECO:0000313" key="2">
    <source>
        <dbReference type="Proteomes" id="UP000199169"/>
    </source>
</evidence>
<keyword evidence="2" id="KW-1185">Reference proteome</keyword>
<dbReference type="AlphaFoldDB" id="A0A1A8XK18"/>
<evidence type="ECO:0000313" key="1">
    <source>
        <dbReference type="EMBL" id="SBT04742.1"/>
    </source>
</evidence>
<accession>A0A1A8XK18</accession>
<reference evidence="2" key="1">
    <citation type="submission" date="2016-06" db="EMBL/GenBank/DDBJ databases">
        <authorList>
            <person name="McIlroy S.J."/>
            <person name="Karst S.M."/>
            <person name="Albertsen M."/>
        </authorList>
    </citation>
    <scope>NUCLEOTIDE SEQUENCE [LARGE SCALE GENOMIC DNA]</scope>
</reference>
<organism evidence="1 2">
    <name type="scientific">Candidatus Accumulibacter aalborgensis</name>
    <dbReference type="NCBI Taxonomy" id="1860102"/>
    <lineage>
        <taxon>Bacteria</taxon>
        <taxon>Pseudomonadati</taxon>
        <taxon>Pseudomonadota</taxon>
        <taxon>Betaproteobacteria</taxon>
        <taxon>Candidatus Accumulibacter</taxon>
    </lineage>
</organism>
<dbReference type="STRING" id="1860102.ACCAA_180032"/>
<gene>
    <name evidence="1" type="ORF">ACCAA_180032</name>
</gene>